<name>A0A561UTD2_9ACTN</name>
<accession>A0A561UTD2</accession>
<dbReference type="Proteomes" id="UP000318186">
    <property type="component" value="Unassembled WGS sequence"/>
</dbReference>
<organism evidence="1 2">
    <name type="scientific">Streptomyces brevispora</name>
    <dbReference type="NCBI Taxonomy" id="887462"/>
    <lineage>
        <taxon>Bacteria</taxon>
        <taxon>Bacillati</taxon>
        <taxon>Actinomycetota</taxon>
        <taxon>Actinomycetes</taxon>
        <taxon>Kitasatosporales</taxon>
        <taxon>Streptomycetaceae</taxon>
        <taxon>Streptomyces</taxon>
    </lineage>
</organism>
<reference evidence="1 2" key="1">
    <citation type="submission" date="2019-06" db="EMBL/GenBank/DDBJ databases">
        <title>Sequencing the genomes of 1000 actinobacteria strains.</title>
        <authorList>
            <person name="Klenk H.-P."/>
        </authorList>
    </citation>
    <scope>NUCLEOTIDE SEQUENCE [LARGE SCALE GENOMIC DNA]</scope>
    <source>
        <strain evidence="1 2">DSM 42059</strain>
    </source>
</reference>
<proteinExistence type="predicted"/>
<comment type="caution">
    <text evidence="1">The sequence shown here is derived from an EMBL/GenBank/DDBJ whole genome shotgun (WGS) entry which is preliminary data.</text>
</comment>
<evidence type="ECO:0000313" key="1">
    <source>
        <dbReference type="EMBL" id="TWG02630.1"/>
    </source>
</evidence>
<evidence type="ECO:0000313" key="2">
    <source>
        <dbReference type="Proteomes" id="UP000318186"/>
    </source>
</evidence>
<sequence length="90" mass="9269">MRGPIGELADVAAAVPGVTRLTAVLGSRPVKVERHDHPPGRHIEVQLAVAPGYHPLEVARAVRAAVADAATSDTSGRVTVAVLIAETAAY</sequence>
<dbReference type="RefSeq" id="WP_375887152.1">
    <property type="nucleotide sequence ID" value="NZ_JBHJUX010000051.1"/>
</dbReference>
<dbReference type="AlphaFoldDB" id="A0A561UTD2"/>
<protein>
    <submittedName>
        <fullName evidence="1">Uncharacterized protein</fullName>
    </submittedName>
</protein>
<gene>
    <name evidence="1" type="ORF">FHX80_111040</name>
</gene>
<dbReference type="EMBL" id="VIWW01000001">
    <property type="protein sequence ID" value="TWG02630.1"/>
    <property type="molecule type" value="Genomic_DNA"/>
</dbReference>